<name>A0AAW1SSF7_9CHLO</name>
<dbReference type="EMBL" id="JALJOV010000993">
    <property type="protein sequence ID" value="KAK9856848.1"/>
    <property type="molecule type" value="Genomic_DNA"/>
</dbReference>
<keyword evidence="6" id="KW-1185">Reference proteome</keyword>
<keyword evidence="2" id="KW-0479">Metal-binding</keyword>
<evidence type="ECO:0000313" key="6">
    <source>
        <dbReference type="Proteomes" id="UP001485043"/>
    </source>
</evidence>
<proteinExistence type="inferred from homology"/>
<evidence type="ECO:0000313" key="5">
    <source>
        <dbReference type="EMBL" id="KAK9856848.1"/>
    </source>
</evidence>
<dbReference type="AlphaFoldDB" id="A0AAW1SSF7"/>
<dbReference type="Pfam" id="PF16189">
    <property type="entry name" value="Creatinase_N_2"/>
    <property type="match status" value="1"/>
</dbReference>
<protein>
    <recommendedName>
        <fullName evidence="4">Creatinase N-terminal domain-containing protein</fullName>
    </recommendedName>
</protein>
<dbReference type="GO" id="GO:0046872">
    <property type="term" value="F:metal ion binding"/>
    <property type="evidence" value="ECO:0007669"/>
    <property type="project" value="UniProtKB-KW"/>
</dbReference>
<dbReference type="InterPro" id="IPR000587">
    <property type="entry name" value="Creatinase_N"/>
</dbReference>
<dbReference type="GO" id="GO:0016787">
    <property type="term" value="F:hydrolase activity"/>
    <property type="evidence" value="ECO:0007669"/>
    <property type="project" value="UniProtKB-KW"/>
</dbReference>
<dbReference type="Gene3D" id="3.40.350.10">
    <property type="entry name" value="Creatinase/prolidase N-terminal domain"/>
    <property type="match status" value="2"/>
</dbReference>
<evidence type="ECO:0000256" key="2">
    <source>
        <dbReference type="ARBA" id="ARBA00022723"/>
    </source>
</evidence>
<sequence>MPATSLGFGCLRYTTDHKLARLFSGLAVAAPRVLCRAALARRQPVGNKVQRQTLRPRFSPTVVAMATTAAASNGVADPVAALRKVMAQPDKAVQAYIVPSEDPHMSEYPPTCHERRHFISNFTGSAGVAVITIDKAALWTDGRYFLQAEQQLEKGWELMKAGTPGCPEIDEWLVDVLPEGARVGIDPFLHTVAATRSLQQKLAENKRLLVPLLGGNLVDAVWGSAQPAAPTAAMRVHPAEYAGQSVPEKLAELLKHMEGAKADAMLVTAIDEVAWVLNLRGADVDYNPVFVSYLLISPAGTALYVDPQKITPEVGAHLKECSVASKPYEDLLKDVQSLASSKKRLWIDPAKARPACPTACISTCLFLC</sequence>
<comment type="caution">
    <text evidence="5">The sequence shown here is derived from an EMBL/GenBank/DDBJ whole genome shotgun (WGS) entry which is preliminary data.</text>
</comment>
<evidence type="ECO:0000256" key="3">
    <source>
        <dbReference type="ARBA" id="ARBA00022801"/>
    </source>
</evidence>
<organism evidence="5 6">
    <name type="scientific">Apatococcus fuscideae</name>
    <dbReference type="NCBI Taxonomy" id="2026836"/>
    <lineage>
        <taxon>Eukaryota</taxon>
        <taxon>Viridiplantae</taxon>
        <taxon>Chlorophyta</taxon>
        <taxon>core chlorophytes</taxon>
        <taxon>Trebouxiophyceae</taxon>
        <taxon>Chlorellales</taxon>
        <taxon>Chlorellaceae</taxon>
        <taxon>Apatococcus</taxon>
    </lineage>
</organism>
<accession>A0AAW1SSF7</accession>
<reference evidence="5 6" key="1">
    <citation type="journal article" date="2024" name="Nat. Commun.">
        <title>Phylogenomics reveals the evolutionary origins of lichenization in chlorophyte algae.</title>
        <authorList>
            <person name="Puginier C."/>
            <person name="Libourel C."/>
            <person name="Otte J."/>
            <person name="Skaloud P."/>
            <person name="Haon M."/>
            <person name="Grisel S."/>
            <person name="Petersen M."/>
            <person name="Berrin J.G."/>
            <person name="Delaux P.M."/>
            <person name="Dal Grande F."/>
            <person name="Keller J."/>
        </authorList>
    </citation>
    <scope>NUCLEOTIDE SEQUENCE [LARGE SCALE GENOMIC DNA]</scope>
    <source>
        <strain evidence="5 6">SAG 2523</strain>
    </source>
</reference>
<evidence type="ECO:0000256" key="1">
    <source>
        <dbReference type="ARBA" id="ARBA00008766"/>
    </source>
</evidence>
<dbReference type="Pfam" id="PF01321">
    <property type="entry name" value="Creatinase_N"/>
    <property type="match status" value="1"/>
</dbReference>
<keyword evidence="3" id="KW-0378">Hydrolase</keyword>
<dbReference type="PANTHER" id="PTHR43763">
    <property type="entry name" value="XAA-PRO AMINOPEPTIDASE 1"/>
    <property type="match status" value="1"/>
</dbReference>
<dbReference type="SUPFAM" id="SSF53092">
    <property type="entry name" value="Creatinase/prolidase N-terminal domain"/>
    <property type="match status" value="1"/>
</dbReference>
<dbReference type="InterPro" id="IPR050422">
    <property type="entry name" value="X-Pro_aminopeptidase_P"/>
</dbReference>
<comment type="similarity">
    <text evidence="1">Belongs to the peptidase M24B family.</text>
</comment>
<evidence type="ECO:0000259" key="4">
    <source>
        <dbReference type="Pfam" id="PF01321"/>
    </source>
</evidence>
<dbReference type="FunFam" id="3.40.350.10:FF:000003">
    <property type="entry name" value="Xaa-pro aminopeptidase P"/>
    <property type="match status" value="1"/>
</dbReference>
<dbReference type="Proteomes" id="UP001485043">
    <property type="component" value="Unassembled WGS sequence"/>
</dbReference>
<dbReference type="InterPro" id="IPR029149">
    <property type="entry name" value="Creatin/AminoP/Spt16_N"/>
</dbReference>
<dbReference type="PANTHER" id="PTHR43763:SF6">
    <property type="entry name" value="XAA-PRO AMINOPEPTIDASE 1"/>
    <property type="match status" value="1"/>
</dbReference>
<gene>
    <name evidence="5" type="ORF">WJX84_010209</name>
</gene>
<feature type="domain" description="Creatinase N-terminal" evidence="4">
    <location>
        <begin position="80"/>
        <end position="205"/>
    </location>
</feature>